<feature type="domain" description="LysM" evidence="4">
    <location>
        <begin position="31"/>
        <end position="75"/>
    </location>
</feature>
<accession>A0ABY5BUG1</accession>
<proteinExistence type="predicted"/>
<organism evidence="5 6">
    <name type="scientific">Fructilactobacillus hinvesii</name>
    <dbReference type="NCBI Taxonomy" id="2940300"/>
    <lineage>
        <taxon>Bacteria</taxon>
        <taxon>Bacillati</taxon>
        <taxon>Bacillota</taxon>
        <taxon>Bacilli</taxon>
        <taxon>Lactobacillales</taxon>
        <taxon>Lactobacillaceae</taxon>
        <taxon>Fructilactobacillus</taxon>
    </lineage>
</organism>
<dbReference type="Gene3D" id="3.10.350.10">
    <property type="entry name" value="LysM domain"/>
    <property type="match status" value="1"/>
</dbReference>
<feature type="region of interest" description="Disordered" evidence="1">
    <location>
        <begin position="90"/>
        <end position="186"/>
    </location>
</feature>
<protein>
    <submittedName>
        <fullName evidence="5">LysM peptidoglycan-binding domain-containing protein</fullName>
    </submittedName>
</protein>
<dbReference type="InterPro" id="IPR001387">
    <property type="entry name" value="Cro/C1-type_HTH"/>
</dbReference>
<keyword evidence="6" id="KW-1185">Reference proteome</keyword>
<name>A0ABY5BUG1_9LACO</name>
<feature type="compositionally biased region" description="Low complexity" evidence="1">
    <location>
        <begin position="105"/>
        <end position="174"/>
    </location>
</feature>
<feature type="signal peptide" evidence="2">
    <location>
        <begin position="1"/>
        <end position="29"/>
    </location>
</feature>
<dbReference type="RefSeq" id="WP_252797372.1">
    <property type="nucleotide sequence ID" value="NZ_CP097118.1"/>
</dbReference>
<reference evidence="5" key="1">
    <citation type="submission" date="2022-05" db="EMBL/GenBank/DDBJ databases">
        <authorList>
            <person name="Oliphant S.A."/>
            <person name="Watson-Haigh N.S."/>
            <person name="Sumby K.M."/>
            <person name="Gardner J.M."/>
            <person name="Jiranek V."/>
        </authorList>
    </citation>
    <scope>NUCLEOTIDE SEQUENCE</scope>
    <source>
        <strain evidence="5">KI11_C11</strain>
    </source>
</reference>
<dbReference type="EMBL" id="CP097118">
    <property type="protein sequence ID" value="USS88083.1"/>
    <property type="molecule type" value="Genomic_DNA"/>
</dbReference>
<keyword evidence="2" id="KW-0732">Signal</keyword>
<dbReference type="Pfam" id="PF01476">
    <property type="entry name" value="LysM"/>
    <property type="match status" value="1"/>
</dbReference>
<feature type="chain" id="PRO_5046446990" evidence="2">
    <location>
        <begin position="30"/>
        <end position="253"/>
    </location>
</feature>
<dbReference type="Proteomes" id="UP001057025">
    <property type="component" value="Chromosome"/>
</dbReference>
<evidence type="ECO:0000259" key="3">
    <source>
        <dbReference type="PROSITE" id="PS50943"/>
    </source>
</evidence>
<dbReference type="PROSITE" id="PS51782">
    <property type="entry name" value="LYSM"/>
    <property type="match status" value="1"/>
</dbReference>
<evidence type="ECO:0000259" key="4">
    <source>
        <dbReference type="PROSITE" id="PS51782"/>
    </source>
</evidence>
<dbReference type="InterPro" id="IPR018392">
    <property type="entry name" value="LysM"/>
</dbReference>
<dbReference type="CDD" id="cd00118">
    <property type="entry name" value="LysM"/>
    <property type="match status" value="1"/>
</dbReference>
<evidence type="ECO:0000313" key="6">
    <source>
        <dbReference type="Proteomes" id="UP001057025"/>
    </source>
</evidence>
<dbReference type="SUPFAM" id="SSF54106">
    <property type="entry name" value="LysM domain"/>
    <property type="match status" value="1"/>
</dbReference>
<feature type="domain" description="HTH cro/C1-type" evidence="3">
    <location>
        <begin position="37"/>
        <end position="55"/>
    </location>
</feature>
<dbReference type="PROSITE" id="PS50943">
    <property type="entry name" value="HTH_CROC1"/>
    <property type="match status" value="1"/>
</dbReference>
<dbReference type="SMART" id="SM00257">
    <property type="entry name" value="LysM"/>
    <property type="match status" value="1"/>
</dbReference>
<evidence type="ECO:0000256" key="1">
    <source>
        <dbReference type="SAM" id="MobiDB-lite"/>
    </source>
</evidence>
<gene>
    <name evidence="5" type="ORF">M3M39_00930</name>
</gene>
<evidence type="ECO:0000256" key="2">
    <source>
        <dbReference type="SAM" id="SignalP"/>
    </source>
</evidence>
<dbReference type="InterPro" id="IPR036779">
    <property type="entry name" value="LysM_dom_sf"/>
</dbReference>
<sequence length="253" mass="26215">MKLKGIKTVAAITAVSAGVLFAGANSANASTKITVKSGDTLSQLAQTYGVSVDSLQKANHIQDINKIYVGEVFVVGDDGNVQVTTANSQAAQTATPAQPHYEVKQAAAQAETPAQPATQAQQTSQATQTETPAQPAAQAQPQATAQAETPSQPAAQAQPQQTSQAASTQAATTSNDNASADNDGSLDSIAAVESGGSYTARNGQYIGKYQLSASYLNGDYSPANQERVARQYAISRYGSVANAVAFRNSHNYW</sequence>
<evidence type="ECO:0000313" key="5">
    <source>
        <dbReference type="EMBL" id="USS88083.1"/>
    </source>
</evidence>